<dbReference type="Proteomes" id="UP001642409">
    <property type="component" value="Unassembled WGS sequence"/>
</dbReference>
<dbReference type="PANTHER" id="PTHR43685">
    <property type="entry name" value="GLYCOSYLTRANSFERASE"/>
    <property type="match status" value="1"/>
</dbReference>
<feature type="chain" id="PRO_5044705046" evidence="2">
    <location>
        <begin position="17"/>
        <end position="313"/>
    </location>
</feature>
<evidence type="ECO:0000313" key="8">
    <source>
        <dbReference type="Proteomes" id="UP001642409"/>
    </source>
</evidence>
<dbReference type="GO" id="GO:0016740">
    <property type="term" value="F:transferase activity"/>
    <property type="evidence" value="ECO:0007669"/>
    <property type="project" value="UniProtKB-KW"/>
</dbReference>
<feature type="domain" description="Glycosyltransferase 2-like" evidence="3">
    <location>
        <begin position="16"/>
        <end position="145"/>
    </location>
</feature>
<dbReference type="EMBL" id="CAXDID020000240">
    <property type="protein sequence ID" value="CAL6062512.1"/>
    <property type="molecule type" value="Genomic_DNA"/>
</dbReference>
<dbReference type="Gene3D" id="3.90.550.10">
    <property type="entry name" value="Spore Coat Polysaccharide Biosynthesis Protein SpsA, Chain A"/>
    <property type="match status" value="1"/>
</dbReference>
<evidence type="ECO:0000313" key="4">
    <source>
        <dbReference type="EMBL" id="CAI9921279.1"/>
    </source>
</evidence>
<organism evidence="4">
    <name type="scientific">Hexamita inflata</name>
    <dbReference type="NCBI Taxonomy" id="28002"/>
    <lineage>
        <taxon>Eukaryota</taxon>
        <taxon>Metamonada</taxon>
        <taxon>Diplomonadida</taxon>
        <taxon>Hexamitidae</taxon>
        <taxon>Hexamitinae</taxon>
        <taxon>Hexamita</taxon>
    </lineage>
</organism>
<evidence type="ECO:0000313" key="6">
    <source>
        <dbReference type="EMBL" id="CAL6062512.1"/>
    </source>
</evidence>
<proteinExistence type="predicted"/>
<dbReference type="EMBL" id="CAXDID020000411">
    <property type="protein sequence ID" value="CAL6088853.1"/>
    <property type="molecule type" value="Genomic_DNA"/>
</dbReference>
<feature type="signal peptide" evidence="2">
    <location>
        <begin position="1"/>
        <end position="16"/>
    </location>
</feature>
<name>A0AA86TKD6_9EUKA</name>
<dbReference type="Pfam" id="PF00535">
    <property type="entry name" value="Glycos_transf_2"/>
    <property type="match status" value="1"/>
</dbReference>
<keyword evidence="2" id="KW-0732">Signal</keyword>
<evidence type="ECO:0000259" key="3">
    <source>
        <dbReference type="Pfam" id="PF00535"/>
    </source>
</evidence>
<gene>
    <name evidence="6" type="ORF">HINF_LOCUS50221</name>
    <name evidence="5" type="ORF">HINF_LOCUS55095</name>
    <name evidence="7" type="ORF">HINF_LOCUS64338</name>
    <name evidence="4" type="ORF">HINF_LOCUS8924</name>
</gene>
<dbReference type="CDD" id="cd00761">
    <property type="entry name" value="Glyco_tranf_GTA_type"/>
    <property type="match status" value="1"/>
</dbReference>
<reference evidence="6 8" key="2">
    <citation type="submission" date="2024-07" db="EMBL/GenBank/DDBJ databases">
        <authorList>
            <person name="Akdeniz Z."/>
        </authorList>
    </citation>
    <scope>NUCLEOTIDE SEQUENCE [LARGE SCALE GENOMIC DNA]</scope>
</reference>
<dbReference type="EMBL" id="CATOUU010000218">
    <property type="protein sequence ID" value="CAI9921279.1"/>
    <property type="molecule type" value="Genomic_DNA"/>
</dbReference>
<keyword evidence="8" id="KW-1185">Reference proteome</keyword>
<evidence type="ECO:0000313" key="5">
    <source>
        <dbReference type="EMBL" id="CAI9967450.1"/>
    </source>
</evidence>
<accession>A0AA86TKD6</accession>
<dbReference type="PANTHER" id="PTHR43685:SF2">
    <property type="entry name" value="GLYCOSYLTRANSFERASE 2-LIKE DOMAIN-CONTAINING PROTEIN"/>
    <property type="match status" value="1"/>
</dbReference>
<reference evidence="4" key="1">
    <citation type="submission" date="2023-06" db="EMBL/GenBank/DDBJ databases">
        <authorList>
            <person name="Kurt Z."/>
        </authorList>
    </citation>
    <scope>NUCLEOTIDE SEQUENCE</scope>
</reference>
<keyword evidence="4" id="KW-0808">Transferase</keyword>
<dbReference type="AlphaFoldDB" id="A0AA86TKD6"/>
<dbReference type="InterPro" id="IPR029044">
    <property type="entry name" value="Nucleotide-diphossugar_trans"/>
</dbReference>
<evidence type="ECO:0000313" key="7">
    <source>
        <dbReference type="EMBL" id="CAL6088853.1"/>
    </source>
</evidence>
<dbReference type="InterPro" id="IPR050834">
    <property type="entry name" value="Glycosyltransf_2"/>
</dbReference>
<dbReference type="SUPFAM" id="SSF53448">
    <property type="entry name" value="Nucleotide-diphospho-sugar transferases"/>
    <property type="match status" value="1"/>
</dbReference>
<comment type="caution">
    <text evidence="4">The sequence shown here is derived from an EMBL/GenBank/DDBJ whole genome shotgun (WGS) entry which is preliminary data.</text>
</comment>
<evidence type="ECO:0000256" key="1">
    <source>
        <dbReference type="ARBA" id="ARBA00003301"/>
    </source>
</evidence>
<dbReference type="InterPro" id="IPR001173">
    <property type="entry name" value="Glyco_trans_2-like"/>
</dbReference>
<protein>
    <submittedName>
        <fullName evidence="4">Glycosyl transferase family 2 protein</fullName>
    </submittedName>
    <submittedName>
        <fullName evidence="6">Glycosyl_transferase family 2 protein</fullName>
    </submittedName>
</protein>
<evidence type="ECO:0000256" key="2">
    <source>
        <dbReference type="SAM" id="SignalP"/>
    </source>
</evidence>
<comment type="function">
    <text evidence="1">Dolichyl-phosphate beta-glucosyltransferase involved in the glycosylation of glycoproteins through the synthesis of dolichyl beta-D-glucosyl phosphate which serves as a sugar donor for transfer of three glucose residues to the Man-9-GlcNAc-2-PP-dolichol precursor to N-glycans.</text>
</comment>
<dbReference type="EMBL" id="CATOUU010001024">
    <property type="protein sequence ID" value="CAI9967450.1"/>
    <property type="molecule type" value="Genomic_DNA"/>
</dbReference>
<sequence length="313" mass="35825">MLQFAIIALQIIPSITVIIPAYNAEKYIQTSVQSVTNQSLQNKEIIVVNDGSTDSTKSALRKLQITYPNLIVYNLEQNKGPLFARQYGVQKSRGEYVLQLDADDSLRHQNVLQDLLAYTIQKPDILHFQHQAVKYFPNNSTQEISWWGNAQVESANSSNMLNMLVHAKIHWLIHGKLIKRTIFAQAIEQINDTRHLIYGDDEVLCVAVFSIAQSYNGVPYIGYNFNQRQDSVTGQRNQSIQTLLKVIIDYFSTRDLVQKFLPPDLFDIRNRITKDYEVNLQNLAKLKDNSIVNVCAMYKIRGIDTQSLCNDIK</sequence>